<evidence type="ECO:0000256" key="10">
    <source>
        <dbReference type="ARBA" id="ARBA00023237"/>
    </source>
</evidence>
<protein>
    <submittedName>
        <fullName evidence="15">Outer membrane receptor protein involved in Fe transport</fullName>
    </submittedName>
</protein>
<dbReference type="PROSITE" id="PS52016">
    <property type="entry name" value="TONB_DEPENDENT_REC_3"/>
    <property type="match status" value="1"/>
</dbReference>
<dbReference type="PANTHER" id="PTHR32552">
    <property type="entry name" value="FERRICHROME IRON RECEPTOR-RELATED"/>
    <property type="match status" value="1"/>
</dbReference>
<evidence type="ECO:0000256" key="6">
    <source>
        <dbReference type="ARBA" id="ARBA00023004"/>
    </source>
</evidence>
<dbReference type="EMBL" id="JACHNZ010000053">
    <property type="protein sequence ID" value="MBB4633706.1"/>
    <property type="molecule type" value="Genomic_DNA"/>
</dbReference>
<gene>
    <name evidence="15" type="ORF">GGQ98_003356</name>
</gene>
<dbReference type="AlphaFoldDB" id="A0A7W7B491"/>
<keyword evidence="8 12" id="KW-0798">TonB box</keyword>
<dbReference type="GO" id="GO:0006826">
    <property type="term" value="P:iron ion transport"/>
    <property type="evidence" value="ECO:0007669"/>
    <property type="project" value="UniProtKB-KW"/>
</dbReference>
<dbReference type="InterPro" id="IPR012910">
    <property type="entry name" value="Plug_dom"/>
</dbReference>
<keyword evidence="3 11" id="KW-1134">Transmembrane beta strand</keyword>
<evidence type="ECO:0000256" key="7">
    <source>
        <dbReference type="ARBA" id="ARBA00023065"/>
    </source>
</evidence>
<keyword evidence="16" id="KW-1185">Reference proteome</keyword>
<dbReference type="PANTHER" id="PTHR32552:SF81">
    <property type="entry name" value="TONB-DEPENDENT OUTER MEMBRANE RECEPTOR"/>
    <property type="match status" value="1"/>
</dbReference>
<evidence type="ECO:0000256" key="8">
    <source>
        <dbReference type="ARBA" id="ARBA00023077"/>
    </source>
</evidence>
<accession>A0A7W7B491</accession>
<keyword evidence="10 11" id="KW-0998">Cell outer membrane</keyword>
<keyword evidence="5 11" id="KW-0812">Transmembrane</keyword>
<feature type="domain" description="TonB-dependent receptor-like beta-barrel" evidence="13">
    <location>
        <begin position="129"/>
        <end position="588"/>
    </location>
</feature>
<feature type="domain" description="TonB-dependent receptor plug" evidence="14">
    <location>
        <begin position="6"/>
        <end position="31"/>
    </location>
</feature>
<reference evidence="15 16" key="1">
    <citation type="submission" date="2020-08" db="EMBL/GenBank/DDBJ databases">
        <title>Genomic Encyclopedia of Type Strains, Phase IV (KMG-IV): sequencing the most valuable type-strain genomes for metagenomic binning, comparative biology and taxonomic classification.</title>
        <authorList>
            <person name="Goeker M."/>
        </authorList>
    </citation>
    <scope>NUCLEOTIDE SEQUENCE [LARGE SCALE GENOMIC DNA]</scope>
    <source>
        <strain evidence="15 16">DSM 17328</strain>
    </source>
</reference>
<dbReference type="Proteomes" id="UP000566324">
    <property type="component" value="Unassembled WGS sequence"/>
</dbReference>
<name>A0A7W7B491_9SPHN</name>
<evidence type="ECO:0000256" key="11">
    <source>
        <dbReference type="PROSITE-ProRule" id="PRU01360"/>
    </source>
</evidence>
<evidence type="ECO:0000256" key="5">
    <source>
        <dbReference type="ARBA" id="ARBA00022692"/>
    </source>
</evidence>
<dbReference type="SUPFAM" id="SSF56935">
    <property type="entry name" value="Porins"/>
    <property type="match status" value="1"/>
</dbReference>
<keyword evidence="7" id="KW-0406">Ion transport</keyword>
<dbReference type="InterPro" id="IPR036942">
    <property type="entry name" value="Beta-barrel_TonB_sf"/>
</dbReference>
<evidence type="ECO:0000256" key="3">
    <source>
        <dbReference type="ARBA" id="ARBA00022452"/>
    </source>
</evidence>
<keyword evidence="15" id="KW-0675">Receptor</keyword>
<evidence type="ECO:0000259" key="13">
    <source>
        <dbReference type="Pfam" id="PF00593"/>
    </source>
</evidence>
<dbReference type="GO" id="GO:0009279">
    <property type="term" value="C:cell outer membrane"/>
    <property type="evidence" value="ECO:0007669"/>
    <property type="project" value="UniProtKB-SubCell"/>
</dbReference>
<keyword evidence="2 11" id="KW-0813">Transport</keyword>
<evidence type="ECO:0000313" key="15">
    <source>
        <dbReference type="EMBL" id="MBB4633706.1"/>
    </source>
</evidence>
<evidence type="ECO:0000256" key="12">
    <source>
        <dbReference type="RuleBase" id="RU003357"/>
    </source>
</evidence>
<evidence type="ECO:0000259" key="14">
    <source>
        <dbReference type="Pfam" id="PF07715"/>
    </source>
</evidence>
<keyword evidence="4" id="KW-0410">Iron transport</keyword>
<evidence type="ECO:0000256" key="4">
    <source>
        <dbReference type="ARBA" id="ARBA00022496"/>
    </source>
</evidence>
<dbReference type="InterPro" id="IPR039426">
    <property type="entry name" value="TonB-dep_rcpt-like"/>
</dbReference>
<keyword evidence="6" id="KW-0408">Iron</keyword>
<sequence>MTPEPELAEIERIEVLKGPQGTLYGAGSLGGLIRVVTRKPDLVEFRGNMRGEVSQVKGGELGFLLRGTVNIPIVSDLAAISATGYYRRMPGFVDNVGTGTKDVNRSNLAGARIALLVEPAPNFQIQISGQYQNIENNGYSSVDLVPGTYTPLYGGYTYNDFMDFGGDVKYRLLNATAEYEMDAGTITASASYAKYDVDFASDITSTYIPLARGVLAPVSEAVFGVPIDTLLPASSRAGSFFNPSADKYSAEVRFASKRLGPIEFIAGAFYTKEDSTYLANVMPYTAEGVPFASPFNYLIRTTTTSKYEEIAGFGNLTFYLTDNFDVTGGIRYAHNEQTSGTGGPGATSFFLPRPALTFDFKDNATTYLGTVRWRPLSNLSFYARAASGYRPGGPQTNSAPPPNAQTVIRSDTVWNYEAGVKATTLDGAFTIDASVFHIDWKDIQLNTLFNGFVLGGNAASADVDGIEVQMQLRPNELLTIGANMGHTRAVLTSITPEAAAVAGAAKGDRLPLTAPWTASIVADQQIPLSPSVTGSVGASLRFQSSMFATYPGLDPNPTQKLPELTTVDLRAGAVFDSGFTVQLRLDNLFDKFGFTNVDGAAGSATVIRPRTVSLGVSVNF</sequence>
<comment type="subcellular location">
    <subcellularLocation>
        <location evidence="1 11">Cell outer membrane</location>
        <topology evidence="1 11">Multi-pass membrane protein</topology>
    </subcellularLocation>
</comment>
<evidence type="ECO:0000256" key="2">
    <source>
        <dbReference type="ARBA" id="ARBA00022448"/>
    </source>
</evidence>
<evidence type="ECO:0000313" key="16">
    <source>
        <dbReference type="Proteomes" id="UP000566324"/>
    </source>
</evidence>
<dbReference type="Gene3D" id="2.40.170.20">
    <property type="entry name" value="TonB-dependent receptor, beta-barrel domain"/>
    <property type="match status" value="1"/>
</dbReference>
<comment type="caution">
    <text evidence="15">The sequence shown here is derived from an EMBL/GenBank/DDBJ whole genome shotgun (WGS) entry which is preliminary data.</text>
</comment>
<dbReference type="InterPro" id="IPR000531">
    <property type="entry name" value="Beta-barrel_TonB"/>
</dbReference>
<proteinExistence type="inferred from homology"/>
<dbReference type="Pfam" id="PF07715">
    <property type="entry name" value="Plug"/>
    <property type="match status" value="1"/>
</dbReference>
<evidence type="ECO:0000256" key="9">
    <source>
        <dbReference type="ARBA" id="ARBA00023136"/>
    </source>
</evidence>
<comment type="similarity">
    <text evidence="11 12">Belongs to the TonB-dependent receptor family.</text>
</comment>
<keyword evidence="9 11" id="KW-0472">Membrane</keyword>
<organism evidence="15 16">
    <name type="scientific">Sphingosinicella soli</name>
    <dbReference type="NCBI Taxonomy" id="333708"/>
    <lineage>
        <taxon>Bacteria</taxon>
        <taxon>Pseudomonadati</taxon>
        <taxon>Pseudomonadota</taxon>
        <taxon>Alphaproteobacteria</taxon>
        <taxon>Sphingomonadales</taxon>
        <taxon>Sphingosinicellaceae</taxon>
        <taxon>Sphingosinicella</taxon>
    </lineage>
</organism>
<evidence type="ECO:0000256" key="1">
    <source>
        <dbReference type="ARBA" id="ARBA00004571"/>
    </source>
</evidence>
<dbReference type="Pfam" id="PF00593">
    <property type="entry name" value="TonB_dep_Rec_b-barrel"/>
    <property type="match status" value="1"/>
</dbReference>